<name>A0AAX4PJ09_9CHLO</name>
<dbReference type="EMBL" id="CP151514">
    <property type="protein sequence ID" value="WZN66101.1"/>
    <property type="molecule type" value="Genomic_DNA"/>
</dbReference>
<evidence type="ECO:0000313" key="2">
    <source>
        <dbReference type="EMBL" id="WZN66101.1"/>
    </source>
</evidence>
<dbReference type="AlphaFoldDB" id="A0AAX4PJ09"/>
<feature type="chain" id="PRO_5043993899" description="ShKT domain-containing protein" evidence="1">
    <location>
        <begin position="29"/>
        <end position="290"/>
    </location>
</feature>
<proteinExistence type="predicted"/>
<evidence type="ECO:0008006" key="4">
    <source>
        <dbReference type="Google" id="ProtNLM"/>
    </source>
</evidence>
<reference evidence="2 3" key="1">
    <citation type="submission" date="2024-03" db="EMBL/GenBank/DDBJ databases">
        <title>Complete genome sequence of the green alga Chloropicon roscoffensis RCC1871.</title>
        <authorList>
            <person name="Lemieux C."/>
            <person name="Pombert J.-F."/>
            <person name="Otis C."/>
            <person name="Turmel M."/>
        </authorList>
    </citation>
    <scope>NUCLEOTIDE SEQUENCE [LARGE SCALE GENOMIC DNA]</scope>
    <source>
        <strain evidence="2 3">RCC1871</strain>
    </source>
</reference>
<evidence type="ECO:0000313" key="3">
    <source>
        <dbReference type="Proteomes" id="UP001472866"/>
    </source>
</evidence>
<accession>A0AAX4PJ09</accession>
<evidence type="ECO:0000256" key="1">
    <source>
        <dbReference type="SAM" id="SignalP"/>
    </source>
</evidence>
<organism evidence="2 3">
    <name type="scientific">Chloropicon roscoffensis</name>
    <dbReference type="NCBI Taxonomy" id="1461544"/>
    <lineage>
        <taxon>Eukaryota</taxon>
        <taxon>Viridiplantae</taxon>
        <taxon>Chlorophyta</taxon>
        <taxon>Chloropicophyceae</taxon>
        <taxon>Chloropicales</taxon>
        <taxon>Chloropicaceae</taxon>
        <taxon>Chloropicon</taxon>
    </lineage>
</organism>
<keyword evidence="3" id="KW-1185">Reference proteome</keyword>
<dbReference type="Proteomes" id="UP001472866">
    <property type="component" value="Chromosome 14"/>
</dbReference>
<protein>
    <recommendedName>
        <fullName evidence="4">ShKT domain-containing protein</fullName>
    </recommendedName>
</protein>
<feature type="signal peptide" evidence="1">
    <location>
        <begin position="1"/>
        <end position="28"/>
    </location>
</feature>
<gene>
    <name evidence="2" type="ORF">HKI87_14g76640</name>
</gene>
<keyword evidence="1" id="KW-0732">Signal</keyword>
<sequence length="290" mass="32226">MSPSTAPRVLALFFFIFLHAALVPTAQAKQHQPAFQVCDDKRPSGRHSCHEQKQWGKCTQQWFVDGNYCRKTCGRCREFDPRKSEVSLRGAMNQCRLKSEQAERACVDAILGNDLGVAVRSSPDGDDAELSMGEVVQSDAFFRLMRECNVGCLVEHSDDMLVRSIVGGFVEKHESRSKKLGDILTADALAMMLLNWFKYARCGMDQFLVIVPKLYEVLLRHSPSQDRHLLGQIYQISGTPEGANETIEYASPYQGHPSASTCLAKSLKEFLSVRKCDGGGGGYSCYNGRG</sequence>